<name>A0A133NRQ5_GARVA</name>
<comment type="catalytic activity">
    <reaction evidence="11">
        <text>Couples ATP hydrolysis with the unwinding of duplex DNA by translocating in the 3'-5' direction.</text>
        <dbReference type="EC" id="5.6.2.4"/>
    </reaction>
</comment>
<dbReference type="PATRIC" id="fig|2702.99.peg.241"/>
<keyword evidence="4 14" id="KW-0378">Hydrolase</keyword>
<dbReference type="Pfam" id="PF13361">
    <property type="entry name" value="UvrD_C"/>
    <property type="match status" value="1"/>
</dbReference>
<keyword evidence="5 14" id="KW-0347">Helicase</keyword>
<dbReference type="GO" id="GO:0005524">
    <property type="term" value="F:ATP binding"/>
    <property type="evidence" value="ECO:0007669"/>
    <property type="project" value="UniProtKB-UniRule"/>
</dbReference>
<dbReference type="InterPro" id="IPR000212">
    <property type="entry name" value="DNA_helicase_UvrD/REP"/>
</dbReference>
<dbReference type="GO" id="GO:0000725">
    <property type="term" value="P:recombinational repair"/>
    <property type="evidence" value="ECO:0007669"/>
    <property type="project" value="TreeGrafter"/>
</dbReference>
<keyword evidence="6" id="KW-0269">Exonuclease</keyword>
<dbReference type="EC" id="5.6.2.4" evidence="12"/>
<keyword evidence="3" id="KW-0227">DNA damage</keyword>
<evidence type="ECO:0000256" key="11">
    <source>
        <dbReference type="ARBA" id="ARBA00034617"/>
    </source>
</evidence>
<dbReference type="SUPFAM" id="SSF52540">
    <property type="entry name" value="P-loop containing nucleoside triphosphate hydrolases"/>
    <property type="match status" value="1"/>
</dbReference>
<evidence type="ECO:0000256" key="12">
    <source>
        <dbReference type="ARBA" id="ARBA00034808"/>
    </source>
</evidence>
<feature type="binding site" evidence="14">
    <location>
        <begin position="37"/>
        <end position="44"/>
    </location>
    <ligand>
        <name>ATP</name>
        <dbReference type="ChEBI" id="CHEBI:30616"/>
    </ligand>
</feature>
<dbReference type="PROSITE" id="PS51198">
    <property type="entry name" value="UVRD_HELICASE_ATP_BIND"/>
    <property type="match status" value="1"/>
</dbReference>
<sequence>MSNKNTAAVKSASSSAPSLEQKNVIEAPINQDVLIVAGAGSGKTYTMTRRVIHLIKSKVPPESILGLTFTNKAAAELLSRVSAEVSASGANGANGASGAKSFLKPEVMTYDAFFQSIVRRYGLLVGFNQSTMPLSDAGAMEIIKSIIGKYLDNPQNHAKNLSKLYDFDTLCADVINLCAEISCSMIGVDSEGATCSSVPQAVQKIREWNNEFANHLKNVIGDKKVESPLSAKAPAIPKYKKVKKTAGMSEADVAKASAEKFKTACKNYEKYWDDSCLQFCINLYNACLKRDILLDLVLQFDAEKKRVNMAQFSDFTIAAYYLVTHFPSICAQYRNQYSQVLLDEYQDTSTTQAMLINTLFYGDASIAAKRTRVMAVGDPFQAIYSFRGASTGAFCKFEQDFNISAQNKYSLTVTRRNSLFILKVANALTEPMRAENGDNSTQIASQRFSSIDDHEVQVETLKPKEDASNGTVAALFMPSQGEEIDAVVRFAKKIVEKYGENPLEPQLAILFRSKANMPKYAEKLEAAGIRTSIVGYSSLIEKPAVKDVLSLLRVVQDHSDSNSLMRLLATARFALSTADLGALAAIANSANTEYLYNVYAAAGLVEAGLPRSQWDLAVRNLRNKANSGEISGQVINIYGGFYLADLIMRDFGASGDSGKSAVAGDSSGAAAGDSSAAGDSGDYWVRQMREKLSAPAFAAVGRLSKILNKVDRVQRNSLTSVMQSAVEALNVDIDTAVGAALKYKDFSNQTMLNDMHSVLDSLNAIVETYVQEMGDWQDVSLRGLISWIDSAKNLDSQAGSGSVASGLGADADSAQVVLMTVHQSKGLQWPAVAVVGLNEGAFPSNQGDSLKIDDNGQASARIPIEFAASVPTALRVDANILPHFPHTVTRGEAMHPAKAMQDLDSVQKIFDEVKPNRIKALRDFAQAVQEADAGDSADAGDFLSEETRRVYNAYKSQRSVDSMPFLQSEERGIQLHMDERHLMYVALTRAKFAALLTGSATSGDSGENGRKRAASVFLKESMEAVKSLNGAIEVKRCKAENAGDSADSADSADSGDSDEDAFGFIAGDFAGDFAGEFGKVAVPGDSCAKEPVLEWPCASSENVQNALRESAKLVESEVLNGDFAGDSGDLNGDFSGESSLISHQKSLYYRAKAFVQDVDLTAQNTGDYSLEDLAKKVEKISNGSRLNVTSLQKISRVEPAANSANANASARANNRVYNNLLACIRPIPSTQSIDASLGTMFHAWAQQFVDSAVPSSASECANWQSIVKNGTLLDEQFVPQDRKDLLYEFNQSRKNADFAKGLVKSQDAQLDEWKQRLIESRWAKRVPLAAEMPILMQIDNIDNIDNTQFENRIINGTLDAVFAGGLDANDESKLYTIVDWKTGKRPKSAEDIQLKLEQLDWYRLLLARATNVDLSCIDATLYYVSEARAENREIHALCKTRDEILSEASF</sequence>
<feature type="domain" description="UvrD-like helicase C-terminal" evidence="16">
    <location>
        <begin position="441"/>
        <end position="826"/>
    </location>
</feature>
<reference evidence="17 18" key="1">
    <citation type="submission" date="2016-01" db="EMBL/GenBank/DDBJ databases">
        <authorList>
            <person name="Oliw E.H."/>
        </authorList>
    </citation>
    <scope>NUCLEOTIDE SEQUENCE [LARGE SCALE GENOMIC DNA]</scope>
    <source>
        <strain evidence="17 18">GED7760B</strain>
    </source>
</reference>
<keyword evidence="1" id="KW-0540">Nuclease</keyword>
<dbReference type="GO" id="GO:0005829">
    <property type="term" value="C:cytosol"/>
    <property type="evidence" value="ECO:0007669"/>
    <property type="project" value="TreeGrafter"/>
</dbReference>
<dbReference type="InterPro" id="IPR014017">
    <property type="entry name" value="DNA_helicase_UvrD-like_C"/>
</dbReference>
<dbReference type="InterPro" id="IPR027417">
    <property type="entry name" value="P-loop_NTPase"/>
</dbReference>
<dbReference type="PANTHER" id="PTHR11070">
    <property type="entry name" value="UVRD / RECB / PCRA DNA HELICASE FAMILY MEMBER"/>
    <property type="match status" value="1"/>
</dbReference>
<evidence type="ECO:0000259" key="15">
    <source>
        <dbReference type="PROSITE" id="PS51198"/>
    </source>
</evidence>
<dbReference type="PANTHER" id="PTHR11070:SF55">
    <property type="entry name" value="DNA 3'-5' HELICASE"/>
    <property type="match status" value="1"/>
</dbReference>
<dbReference type="InterPro" id="IPR011604">
    <property type="entry name" value="PDDEXK-like_dom_sf"/>
</dbReference>
<dbReference type="GO" id="GO:0033202">
    <property type="term" value="C:DNA helicase complex"/>
    <property type="evidence" value="ECO:0007669"/>
    <property type="project" value="TreeGrafter"/>
</dbReference>
<evidence type="ECO:0000256" key="9">
    <source>
        <dbReference type="ARBA" id="ARBA00023204"/>
    </source>
</evidence>
<evidence type="ECO:0000256" key="2">
    <source>
        <dbReference type="ARBA" id="ARBA00022741"/>
    </source>
</evidence>
<accession>A0A133NRQ5</accession>
<evidence type="ECO:0000256" key="4">
    <source>
        <dbReference type="ARBA" id="ARBA00022801"/>
    </source>
</evidence>
<dbReference type="Proteomes" id="UP000070558">
    <property type="component" value="Unassembled WGS sequence"/>
</dbReference>
<keyword evidence="9" id="KW-0234">DNA repair</keyword>
<dbReference type="RefSeq" id="WP_060786550.1">
    <property type="nucleotide sequence ID" value="NZ_KQ956810.1"/>
</dbReference>
<comment type="caution">
    <text evidence="17">The sequence shown here is derived from an EMBL/GenBank/DDBJ whole genome shotgun (WGS) entry which is preliminary data.</text>
</comment>
<evidence type="ECO:0000256" key="8">
    <source>
        <dbReference type="ARBA" id="ARBA00023125"/>
    </source>
</evidence>
<feature type="domain" description="UvrD-like helicase ATP-binding" evidence="15">
    <location>
        <begin position="16"/>
        <end position="418"/>
    </location>
</feature>
<evidence type="ECO:0000256" key="13">
    <source>
        <dbReference type="ARBA" id="ARBA00048988"/>
    </source>
</evidence>
<comment type="catalytic activity">
    <reaction evidence="13">
        <text>ATP + H2O = ADP + phosphate + H(+)</text>
        <dbReference type="Rhea" id="RHEA:13065"/>
        <dbReference type="ChEBI" id="CHEBI:15377"/>
        <dbReference type="ChEBI" id="CHEBI:15378"/>
        <dbReference type="ChEBI" id="CHEBI:30616"/>
        <dbReference type="ChEBI" id="CHEBI:43474"/>
        <dbReference type="ChEBI" id="CHEBI:456216"/>
        <dbReference type="EC" id="5.6.2.4"/>
    </reaction>
</comment>
<dbReference type="InterPro" id="IPR038726">
    <property type="entry name" value="PDDEXK_AddAB-type"/>
</dbReference>
<dbReference type="Gene3D" id="3.90.320.10">
    <property type="match status" value="1"/>
</dbReference>
<gene>
    <name evidence="17" type="ORF">HMPREF3216_00239</name>
</gene>
<dbReference type="OrthoDB" id="4812256at2"/>
<dbReference type="Gene3D" id="1.10.486.10">
    <property type="entry name" value="PCRA, domain 4"/>
    <property type="match status" value="1"/>
</dbReference>
<keyword evidence="2 14" id="KW-0547">Nucleotide-binding</keyword>
<evidence type="ECO:0000256" key="14">
    <source>
        <dbReference type="PROSITE-ProRule" id="PRU00560"/>
    </source>
</evidence>
<proteinExistence type="predicted"/>
<dbReference type="EMBL" id="LRQA01000020">
    <property type="protein sequence ID" value="KXA18976.1"/>
    <property type="molecule type" value="Genomic_DNA"/>
</dbReference>
<evidence type="ECO:0000313" key="18">
    <source>
        <dbReference type="Proteomes" id="UP000070558"/>
    </source>
</evidence>
<evidence type="ECO:0000256" key="1">
    <source>
        <dbReference type="ARBA" id="ARBA00022722"/>
    </source>
</evidence>
<dbReference type="GO" id="GO:0003677">
    <property type="term" value="F:DNA binding"/>
    <property type="evidence" value="ECO:0007669"/>
    <property type="project" value="UniProtKB-KW"/>
</dbReference>
<keyword evidence="8" id="KW-0238">DNA-binding</keyword>
<keyword evidence="10" id="KW-0413">Isomerase</keyword>
<dbReference type="PROSITE" id="PS51217">
    <property type="entry name" value="UVRD_HELICASE_CTER"/>
    <property type="match status" value="1"/>
</dbReference>
<dbReference type="Gene3D" id="3.40.50.300">
    <property type="entry name" value="P-loop containing nucleotide triphosphate hydrolases"/>
    <property type="match status" value="3"/>
</dbReference>
<keyword evidence="7 14" id="KW-0067">ATP-binding</keyword>
<dbReference type="InterPro" id="IPR014016">
    <property type="entry name" value="UvrD-like_ATP-bd"/>
</dbReference>
<dbReference type="GO" id="GO:0004527">
    <property type="term" value="F:exonuclease activity"/>
    <property type="evidence" value="ECO:0007669"/>
    <property type="project" value="UniProtKB-KW"/>
</dbReference>
<evidence type="ECO:0000256" key="5">
    <source>
        <dbReference type="ARBA" id="ARBA00022806"/>
    </source>
</evidence>
<dbReference type="CDD" id="cd17932">
    <property type="entry name" value="DEXQc_UvrD"/>
    <property type="match status" value="1"/>
</dbReference>
<evidence type="ECO:0000256" key="3">
    <source>
        <dbReference type="ARBA" id="ARBA00022763"/>
    </source>
</evidence>
<dbReference type="Pfam" id="PF12705">
    <property type="entry name" value="PDDEXK_1"/>
    <property type="match status" value="1"/>
</dbReference>
<evidence type="ECO:0000313" key="17">
    <source>
        <dbReference type="EMBL" id="KXA18976.1"/>
    </source>
</evidence>
<protein>
    <recommendedName>
        <fullName evidence="12">DNA 3'-5' helicase</fullName>
        <ecNumber evidence="12">5.6.2.4</ecNumber>
    </recommendedName>
</protein>
<evidence type="ECO:0000256" key="7">
    <source>
        <dbReference type="ARBA" id="ARBA00022840"/>
    </source>
</evidence>
<evidence type="ECO:0000256" key="10">
    <source>
        <dbReference type="ARBA" id="ARBA00023235"/>
    </source>
</evidence>
<dbReference type="Pfam" id="PF00580">
    <property type="entry name" value="UvrD-helicase"/>
    <property type="match status" value="1"/>
</dbReference>
<evidence type="ECO:0000259" key="16">
    <source>
        <dbReference type="PROSITE" id="PS51217"/>
    </source>
</evidence>
<evidence type="ECO:0000256" key="6">
    <source>
        <dbReference type="ARBA" id="ARBA00022839"/>
    </source>
</evidence>
<organism evidence="17 18">
    <name type="scientific">Gardnerella vaginalis</name>
    <dbReference type="NCBI Taxonomy" id="2702"/>
    <lineage>
        <taxon>Bacteria</taxon>
        <taxon>Bacillati</taxon>
        <taxon>Actinomycetota</taxon>
        <taxon>Actinomycetes</taxon>
        <taxon>Bifidobacteriales</taxon>
        <taxon>Bifidobacteriaceae</taxon>
        <taxon>Gardnerella</taxon>
    </lineage>
</organism>
<dbReference type="GO" id="GO:0043138">
    <property type="term" value="F:3'-5' DNA helicase activity"/>
    <property type="evidence" value="ECO:0007669"/>
    <property type="project" value="UniProtKB-EC"/>
</dbReference>